<sequence length="103" mass="12436">MKYCTEEKRLYRTTAAMKTYWCSLKRKSNKSNIWNRRQLEERRRKSKKINYNVVSKSCQQLRTVVRPRRWASPTFKEVKKHLDLQSRPRSPQAKPPKNGVILN</sequence>
<accession>A0AAD8CSU3</accession>
<proteinExistence type="predicted"/>
<evidence type="ECO:0000256" key="1">
    <source>
        <dbReference type="SAM" id="MobiDB-lite"/>
    </source>
</evidence>
<evidence type="ECO:0000313" key="3">
    <source>
        <dbReference type="Proteomes" id="UP001230051"/>
    </source>
</evidence>
<reference evidence="2" key="1">
    <citation type="submission" date="2022-02" db="EMBL/GenBank/DDBJ databases">
        <title>Atlantic sturgeon de novo genome assembly.</title>
        <authorList>
            <person name="Stock M."/>
            <person name="Klopp C."/>
            <person name="Guiguen Y."/>
            <person name="Cabau C."/>
            <person name="Parinello H."/>
            <person name="Santidrian Yebra-Pimentel E."/>
            <person name="Kuhl H."/>
            <person name="Dirks R.P."/>
            <person name="Guessner J."/>
            <person name="Wuertz S."/>
            <person name="Du K."/>
            <person name="Schartl M."/>
        </authorList>
    </citation>
    <scope>NUCLEOTIDE SEQUENCE</scope>
    <source>
        <strain evidence="2">STURGEONOMICS-FGT-2020</strain>
        <tissue evidence="2">Whole blood</tissue>
    </source>
</reference>
<gene>
    <name evidence="2" type="ORF">AOXY_G27816</name>
</gene>
<comment type="caution">
    <text evidence="2">The sequence shown here is derived from an EMBL/GenBank/DDBJ whole genome shotgun (WGS) entry which is preliminary data.</text>
</comment>
<organism evidence="2 3">
    <name type="scientific">Acipenser oxyrinchus oxyrinchus</name>
    <dbReference type="NCBI Taxonomy" id="40147"/>
    <lineage>
        <taxon>Eukaryota</taxon>
        <taxon>Metazoa</taxon>
        <taxon>Chordata</taxon>
        <taxon>Craniata</taxon>
        <taxon>Vertebrata</taxon>
        <taxon>Euteleostomi</taxon>
        <taxon>Actinopterygii</taxon>
        <taxon>Chondrostei</taxon>
        <taxon>Acipenseriformes</taxon>
        <taxon>Acipenseridae</taxon>
        <taxon>Acipenser</taxon>
    </lineage>
</organism>
<feature type="region of interest" description="Disordered" evidence="1">
    <location>
        <begin position="79"/>
        <end position="103"/>
    </location>
</feature>
<dbReference type="Proteomes" id="UP001230051">
    <property type="component" value="Unassembled WGS sequence"/>
</dbReference>
<protein>
    <submittedName>
        <fullName evidence="2">Uncharacterized protein</fullName>
    </submittedName>
</protein>
<dbReference type="AlphaFoldDB" id="A0AAD8CSU3"/>
<keyword evidence="3" id="KW-1185">Reference proteome</keyword>
<evidence type="ECO:0000313" key="2">
    <source>
        <dbReference type="EMBL" id="KAK1154828.1"/>
    </source>
</evidence>
<dbReference type="EMBL" id="JAGXEW010000033">
    <property type="protein sequence ID" value="KAK1154828.1"/>
    <property type="molecule type" value="Genomic_DNA"/>
</dbReference>
<name>A0AAD8CSU3_ACIOX</name>